<evidence type="ECO:0000313" key="2">
    <source>
        <dbReference type="EMBL" id="MFH0252970.1"/>
    </source>
</evidence>
<dbReference type="EC" id="2.3.-.-" evidence="2"/>
<keyword evidence="2" id="KW-0012">Acyltransferase</keyword>
<dbReference type="SUPFAM" id="SSF55729">
    <property type="entry name" value="Acyl-CoA N-acyltransferases (Nat)"/>
    <property type="match status" value="1"/>
</dbReference>
<keyword evidence="3" id="KW-1185">Reference proteome</keyword>
<comment type="caution">
    <text evidence="2">The sequence shown here is derived from an EMBL/GenBank/DDBJ whole genome shotgun (WGS) entry which is preliminary data.</text>
</comment>
<dbReference type="Proteomes" id="UP001607157">
    <property type="component" value="Unassembled WGS sequence"/>
</dbReference>
<evidence type="ECO:0000313" key="3">
    <source>
        <dbReference type="Proteomes" id="UP001607157"/>
    </source>
</evidence>
<dbReference type="InterPro" id="IPR016181">
    <property type="entry name" value="Acyl_CoA_acyltransferase"/>
</dbReference>
<organism evidence="2 3">
    <name type="scientific">Roseovarius aquimarinus</name>
    <dbReference type="NCBI Taxonomy" id="1229156"/>
    <lineage>
        <taxon>Bacteria</taxon>
        <taxon>Pseudomonadati</taxon>
        <taxon>Pseudomonadota</taxon>
        <taxon>Alphaproteobacteria</taxon>
        <taxon>Rhodobacterales</taxon>
        <taxon>Roseobacteraceae</taxon>
        <taxon>Roseovarius</taxon>
    </lineage>
</organism>
<dbReference type="GO" id="GO:0016746">
    <property type="term" value="F:acyltransferase activity"/>
    <property type="evidence" value="ECO:0007669"/>
    <property type="project" value="UniProtKB-KW"/>
</dbReference>
<dbReference type="EMBL" id="JBIHMM010000001">
    <property type="protein sequence ID" value="MFH0252970.1"/>
    <property type="molecule type" value="Genomic_DNA"/>
</dbReference>
<sequence>MTVTIAQPDHPPYDLQPGILAGRYDLRPVRPSDAGLISLYTGDLRVAEATSSIPHPLPPGTTEAFIARCMAEGRTEDAWAIDGTRAGMGEVMGVISLTRLDVGQSEIGYWVAPVFWNAGVASAAVSALVAANPQACRTIFATVQQGNPASARVLTNCGFTYLGDAESFCIARGVTVPTWTYSRKLD</sequence>
<reference evidence="2 3" key="1">
    <citation type="submission" date="2024-10" db="EMBL/GenBank/DDBJ databases">
        <authorList>
            <person name="Yang X.-N."/>
        </authorList>
    </citation>
    <scope>NUCLEOTIDE SEQUENCE [LARGE SCALE GENOMIC DNA]</scope>
    <source>
        <strain evidence="2 3">CAU 1059</strain>
    </source>
</reference>
<dbReference type="Pfam" id="PF13302">
    <property type="entry name" value="Acetyltransf_3"/>
    <property type="match status" value="1"/>
</dbReference>
<dbReference type="Gene3D" id="3.40.630.30">
    <property type="match status" value="1"/>
</dbReference>
<dbReference type="InterPro" id="IPR000182">
    <property type="entry name" value="GNAT_dom"/>
</dbReference>
<dbReference type="PANTHER" id="PTHR43792">
    <property type="entry name" value="GNAT FAMILY, PUTATIVE (AFU_ORTHOLOGUE AFUA_3G00765)-RELATED-RELATED"/>
    <property type="match status" value="1"/>
</dbReference>
<dbReference type="PROSITE" id="PS51186">
    <property type="entry name" value="GNAT"/>
    <property type="match status" value="1"/>
</dbReference>
<evidence type="ECO:0000259" key="1">
    <source>
        <dbReference type="PROSITE" id="PS51186"/>
    </source>
</evidence>
<proteinExistence type="predicted"/>
<dbReference type="InterPro" id="IPR051531">
    <property type="entry name" value="N-acetyltransferase"/>
</dbReference>
<dbReference type="RefSeq" id="WP_377168603.1">
    <property type="nucleotide sequence ID" value="NZ_JBHTJC010000001.1"/>
</dbReference>
<gene>
    <name evidence="2" type="ORF">ACGRVM_03640</name>
</gene>
<name>A0ABW7I621_9RHOB</name>
<protein>
    <submittedName>
        <fullName evidence="2">GNAT family N-acetyltransferase</fullName>
        <ecNumber evidence="2">2.3.-.-</ecNumber>
    </submittedName>
</protein>
<feature type="domain" description="N-acetyltransferase" evidence="1">
    <location>
        <begin position="24"/>
        <end position="186"/>
    </location>
</feature>
<keyword evidence="2" id="KW-0808">Transferase</keyword>
<accession>A0ABW7I621</accession>